<protein>
    <submittedName>
        <fullName evidence="1">Uncharacterized protein</fullName>
    </submittedName>
</protein>
<dbReference type="RefSeq" id="WP_067170224.1">
    <property type="nucleotide sequence ID" value="NZ_LFZK01000001.1"/>
</dbReference>
<evidence type="ECO:0000313" key="2">
    <source>
        <dbReference type="Proteomes" id="UP000243416"/>
    </source>
</evidence>
<dbReference type="EMBL" id="LFZK01000001">
    <property type="protein sequence ID" value="KYC29377.1"/>
    <property type="molecule type" value="Genomic_DNA"/>
</dbReference>
<accession>A0A656Z8R8</accession>
<keyword evidence="2" id="KW-1185">Reference proteome</keyword>
<dbReference type="Proteomes" id="UP000243416">
    <property type="component" value="Unassembled WGS sequence"/>
</dbReference>
<evidence type="ECO:0000313" key="1">
    <source>
        <dbReference type="EMBL" id="KYC29377.1"/>
    </source>
</evidence>
<name>A0A656Z8R8_9PROT</name>
<sequence length="128" mass="14354">MTLADYIAQPPSSGETGLALQPFLDTPVYFNQPPENRAQTLTSSADVDWPLEAKRIGELVTLVFYTDPAHRRLEQPCATLPLRECLQISFDFPGADAIALVNPDMRWKSFRKEDFERLLNAVPGGGYR</sequence>
<comment type="caution">
    <text evidence="1">The sequence shown here is derived from an EMBL/GenBank/DDBJ whole genome shotgun (WGS) entry which is preliminary data.</text>
</comment>
<reference evidence="1 2" key="1">
    <citation type="journal article" date="2016" name="ISME J.">
        <title>Integrated multi-omics analyses reveal the biochemical mechanisms and phylogenetic relevance of anaerobic androgen biodegradation in the environment.</title>
        <authorList>
            <person name="Yang F.C."/>
            <person name="Chen Y.L."/>
            <person name="Tang S.L."/>
            <person name="Yu C.P."/>
            <person name="Wang P.H."/>
            <person name="Ismail W."/>
            <person name="Wang C.H."/>
            <person name="Ding J.Y."/>
            <person name="Yang C.Y."/>
            <person name="Yang C.Y."/>
            <person name="Chiang Y.R."/>
        </authorList>
    </citation>
    <scope>NUCLEOTIDE SEQUENCE [LARGE SCALE GENOMIC DNA]</scope>
    <source>
        <strain evidence="1 2">DSM 13999</strain>
    </source>
</reference>
<gene>
    <name evidence="1" type="ORF">ACY05_02315</name>
</gene>
<proteinExistence type="predicted"/>
<dbReference type="AlphaFoldDB" id="A0A656Z8R8"/>
<organism evidence="1 2">
    <name type="scientific">Sterolibacterium denitrificans</name>
    <dbReference type="NCBI Taxonomy" id="157592"/>
    <lineage>
        <taxon>Bacteria</taxon>
        <taxon>Pseudomonadati</taxon>
        <taxon>Pseudomonadota</taxon>
        <taxon>Betaproteobacteria</taxon>
        <taxon>Nitrosomonadales</taxon>
        <taxon>Sterolibacteriaceae</taxon>
        <taxon>Sterolibacterium</taxon>
    </lineage>
</organism>